<proteinExistence type="predicted"/>
<evidence type="ECO:0000313" key="2">
    <source>
        <dbReference type="EMBL" id="GAT61558.1"/>
    </source>
</evidence>
<gene>
    <name evidence="2" type="ORF">PJIAN_1138</name>
</gene>
<keyword evidence="3" id="KW-1185">Reference proteome</keyword>
<accession>A0A170Y6G8</accession>
<evidence type="ECO:0000256" key="1">
    <source>
        <dbReference type="SAM" id="SignalP"/>
    </source>
</evidence>
<dbReference type="AlphaFoldDB" id="A0A170Y6G8"/>
<sequence length="237" mass="28105">MTQKKILILLFMACWNLVVFSQNHSQLDSLYTPKLTGDIFVEKKYEGSPFVTPEWTKSSIVLNTGDTIIGEKIKYNGYLDEVIWLNPSNFKRFKLDKANIAEFWIQPEGDQSIHYKQIFVPIASDNQKIFLETTYEGNLALYIYRKIKRTGMVIKRDNDILYELEILTPKDIYFFKLPDGRWMEMHKLRMRYFLKYFPEHKKAIVQLAKKNHLDFSSEDQCIELTHLIDQEILTTNK</sequence>
<reference evidence="3" key="2">
    <citation type="journal article" date="2017" name="Genome Announc.">
        <title>Draft genome sequence of Paludibacter jiangxiensis NM7(T), a propionate-producing fermentative bacterium.</title>
        <authorList>
            <person name="Qiu Y.-L."/>
            <person name="Tourlousse D.M."/>
            <person name="Matsuura N."/>
            <person name="Ohashi A."/>
            <person name="Sekiguchi Y."/>
        </authorList>
    </citation>
    <scope>NUCLEOTIDE SEQUENCE [LARGE SCALE GENOMIC DNA]</scope>
    <source>
        <strain evidence="3">NM7</strain>
    </source>
</reference>
<feature type="chain" id="PRO_5007904804" evidence="1">
    <location>
        <begin position="22"/>
        <end position="237"/>
    </location>
</feature>
<organism evidence="2 3">
    <name type="scientific">Paludibacter jiangxiensis</name>
    <dbReference type="NCBI Taxonomy" id="681398"/>
    <lineage>
        <taxon>Bacteria</taxon>
        <taxon>Pseudomonadati</taxon>
        <taxon>Bacteroidota</taxon>
        <taxon>Bacteroidia</taxon>
        <taxon>Bacteroidales</taxon>
        <taxon>Paludibacteraceae</taxon>
        <taxon>Paludibacter</taxon>
    </lineage>
</organism>
<keyword evidence="1" id="KW-0732">Signal</keyword>
<dbReference type="EMBL" id="BDCR01000001">
    <property type="protein sequence ID" value="GAT61558.1"/>
    <property type="molecule type" value="Genomic_DNA"/>
</dbReference>
<reference evidence="3" key="1">
    <citation type="submission" date="2016-04" db="EMBL/GenBank/DDBJ databases">
        <title>Draft genome sequence of Paludibacter jiangxiensis strain NM7.</title>
        <authorList>
            <person name="Qiu Y."/>
            <person name="Matsuura N."/>
            <person name="Ohashi A."/>
            <person name="Tourlousse M.D."/>
            <person name="Sekiguchi Y."/>
        </authorList>
    </citation>
    <scope>NUCLEOTIDE SEQUENCE [LARGE SCALE GENOMIC DNA]</scope>
    <source>
        <strain evidence="3">NM7</strain>
    </source>
</reference>
<feature type="signal peptide" evidence="1">
    <location>
        <begin position="1"/>
        <end position="21"/>
    </location>
</feature>
<protein>
    <submittedName>
        <fullName evidence="2">Uncharacterized protein</fullName>
    </submittedName>
</protein>
<dbReference type="STRING" id="681398.PJIAN_1138"/>
<dbReference type="Proteomes" id="UP000076586">
    <property type="component" value="Unassembled WGS sequence"/>
</dbReference>
<name>A0A170Y6G8_9BACT</name>
<evidence type="ECO:0000313" key="3">
    <source>
        <dbReference type="Proteomes" id="UP000076586"/>
    </source>
</evidence>
<comment type="caution">
    <text evidence="2">The sequence shown here is derived from an EMBL/GenBank/DDBJ whole genome shotgun (WGS) entry which is preliminary data.</text>
</comment>